<dbReference type="Pfam" id="PF11248">
    <property type="entry name" value="DUF3046"/>
    <property type="match status" value="1"/>
</dbReference>
<dbReference type="KEGG" id="cei:CEPID_07495"/>
<accession>A0A0G3GS11</accession>
<proteinExistence type="predicted"/>
<evidence type="ECO:0000313" key="2">
    <source>
        <dbReference type="Proteomes" id="UP000035368"/>
    </source>
</evidence>
<dbReference type="InterPro" id="IPR021408">
    <property type="entry name" value="DUF3046"/>
</dbReference>
<organism evidence="1 2">
    <name type="scientific">Corynebacterium epidermidicanis</name>
    <dbReference type="NCBI Taxonomy" id="1050174"/>
    <lineage>
        <taxon>Bacteria</taxon>
        <taxon>Bacillati</taxon>
        <taxon>Actinomycetota</taxon>
        <taxon>Actinomycetes</taxon>
        <taxon>Mycobacteriales</taxon>
        <taxon>Corynebacteriaceae</taxon>
        <taxon>Corynebacterium</taxon>
    </lineage>
</organism>
<reference evidence="1 2" key="1">
    <citation type="submission" date="2015-05" db="EMBL/GenBank/DDBJ databases">
        <title>Complete genome sequence of Corynebacterium epidermidicanis DSM 45586, isolated from the skin of a dog suffering from pruritus.</title>
        <authorList>
            <person name="Ruckert C."/>
            <person name="Albersmeier A."/>
            <person name="Winkler A."/>
            <person name="Tauch A."/>
        </authorList>
    </citation>
    <scope>NUCLEOTIDE SEQUENCE [LARGE SCALE GENOMIC DNA]</scope>
    <source>
        <strain evidence="1 2">DSM 45586</strain>
    </source>
</reference>
<evidence type="ECO:0000313" key="1">
    <source>
        <dbReference type="EMBL" id="AKK03350.1"/>
    </source>
</evidence>
<dbReference type="Proteomes" id="UP000035368">
    <property type="component" value="Chromosome"/>
</dbReference>
<keyword evidence="2" id="KW-1185">Reference proteome</keyword>
<protein>
    <submittedName>
        <fullName evidence="1">Putative DUF3046 family protein</fullName>
    </submittedName>
</protein>
<name>A0A0G3GS11_9CORY</name>
<gene>
    <name evidence="1" type="ORF">CEPID_07495</name>
</gene>
<dbReference type="AlphaFoldDB" id="A0A0G3GS11"/>
<dbReference type="PATRIC" id="fig|1050174.4.peg.1510"/>
<sequence>MWEKVLGYCAGMRLAEFHRLVADEFGADTGKFYLSSHIVSGGDQTPLEMIENGVDLREIWWALCRDFEVPKERWLGEDI</sequence>
<dbReference type="EMBL" id="CP011541">
    <property type="protein sequence ID" value="AKK03350.1"/>
    <property type="molecule type" value="Genomic_DNA"/>
</dbReference>
<dbReference type="STRING" id="1050174.CEPID_07495"/>